<reference evidence="4" key="3">
    <citation type="submission" date="2025-09" db="UniProtKB">
        <authorList>
            <consortium name="Ensembl"/>
        </authorList>
    </citation>
    <scope>IDENTIFICATION</scope>
</reference>
<feature type="signal peptide" evidence="3">
    <location>
        <begin position="1"/>
        <end position="34"/>
    </location>
</feature>
<dbReference type="GeneTree" id="ENSGT00440000038604"/>
<accession>A0A8C8TU52</accession>
<proteinExistence type="predicted"/>
<dbReference type="AlphaFoldDB" id="A0A8C8TU52"/>
<feature type="region of interest" description="Disordered" evidence="1">
    <location>
        <begin position="151"/>
        <end position="190"/>
    </location>
</feature>
<dbReference type="Pfam" id="PF06809">
    <property type="entry name" value="NPDC1"/>
    <property type="match status" value="1"/>
</dbReference>
<reference evidence="4" key="2">
    <citation type="submission" date="2025-08" db="UniProtKB">
        <authorList>
            <consortium name="Ensembl"/>
        </authorList>
    </citation>
    <scope>IDENTIFICATION</scope>
</reference>
<feature type="compositionally biased region" description="Acidic residues" evidence="1">
    <location>
        <begin position="291"/>
        <end position="300"/>
    </location>
</feature>
<dbReference type="Ensembl" id="ENSPEMT00000024311.2">
    <property type="protein sequence ID" value="ENSPEMP00000019966.2"/>
    <property type="gene ID" value="ENSPEMG00000018080.2"/>
</dbReference>
<dbReference type="PANTHER" id="PTHR23352:SF2">
    <property type="entry name" value="NEURAL PROLIFERATION DIFFERENTIATION AND CONTROL PROTEIN 1"/>
    <property type="match status" value="1"/>
</dbReference>
<organism evidence="4 5">
    <name type="scientific">Peromyscus maniculatus bairdii</name>
    <name type="common">Prairie deer mouse</name>
    <dbReference type="NCBI Taxonomy" id="230844"/>
    <lineage>
        <taxon>Eukaryota</taxon>
        <taxon>Metazoa</taxon>
        <taxon>Chordata</taxon>
        <taxon>Craniata</taxon>
        <taxon>Vertebrata</taxon>
        <taxon>Euteleostomi</taxon>
        <taxon>Mammalia</taxon>
        <taxon>Eutheria</taxon>
        <taxon>Euarchontoglires</taxon>
        <taxon>Glires</taxon>
        <taxon>Rodentia</taxon>
        <taxon>Myomorpha</taxon>
        <taxon>Muroidea</taxon>
        <taxon>Cricetidae</taxon>
        <taxon>Neotominae</taxon>
        <taxon>Peromyscus</taxon>
    </lineage>
</organism>
<reference evidence="4 5" key="1">
    <citation type="submission" date="2018-10" db="EMBL/GenBank/DDBJ databases">
        <title>Improved assembly of the deer mouse Peromyscus maniculatus genome.</title>
        <authorList>
            <person name="Lassance J.-M."/>
            <person name="Hoekstra H.E."/>
        </authorList>
    </citation>
    <scope>NUCLEOTIDE SEQUENCE [LARGE SCALE GENOMIC DNA]</scope>
</reference>
<dbReference type="Proteomes" id="UP000694547">
    <property type="component" value="Chromosome 4"/>
</dbReference>
<keyword evidence="2" id="KW-0812">Transmembrane</keyword>
<evidence type="ECO:0000256" key="2">
    <source>
        <dbReference type="SAM" id="Phobius"/>
    </source>
</evidence>
<keyword evidence="3" id="KW-0732">Signal</keyword>
<dbReference type="PANTHER" id="PTHR23352">
    <property type="entry name" value="NEURAL PROLIFERATION DIFFERENTIATION AND CONTROL PROTEIN-1 NPDC-1 PROTEIN"/>
    <property type="match status" value="1"/>
</dbReference>
<dbReference type="GO" id="GO:0016020">
    <property type="term" value="C:membrane"/>
    <property type="evidence" value="ECO:0007669"/>
    <property type="project" value="InterPro"/>
</dbReference>
<keyword evidence="5" id="KW-1185">Reference proteome</keyword>
<feature type="region of interest" description="Disordered" evidence="1">
    <location>
        <begin position="281"/>
        <end position="341"/>
    </location>
</feature>
<feature type="transmembrane region" description="Helical" evidence="2">
    <location>
        <begin position="198"/>
        <end position="222"/>
    </location>
</feature>
<dbReference type="InterPro" id="IPR009635">
    <property type="entry name" value="NPDC1"/>
</dbReference>
<keyword evidence="2" id="KW-0472">Membrane</keyword>
<feature type="compositionally biased region" description="Pro residues" evidence="1">
    <location>
        <begin position="331"/>
        <end position="341"/>
    </location>
</feature>
<sequence>MATPIPPPSSRHLRLLRLLLSGLILGAALNSATARRPDAPTCPGSLDCALKRRARCPPGAHACGPCLQSFQEDQQGLCVPRMHQSSAPSAVAMEPRMVKLGMGPSISGDCLLQELALKEKEAGHSRLTAQPWPEAAQKFLEPAATLGFSQWGQGLEPGLPSTHGTSQPTPHASLGSPVSSGPVHMSPLEPQGGHGNGLTLVLILAFCLASTAALAVAALCWCRLQREIRLTQKADYAATSKAPTSPSTPRISPGDQRLAHSAEMYHYQHQRQQMLCLERHKEPPKELESASSDEENEDGDFTVYECPGLAPTGEMEVRNPLFDQSSLAAPVPGPHSSPPLQ</sequence>
<evidence type="ECO:0000313" key="5">
    <source>
        <dbReference type="Proteomes" id="UP000694547"/>
    </source>
</evidence>
<evidence type="ECO:0000256" key="3">
    <source>
        <dbReference type="SAM" id="SignalP"/>
    </source>
</evidence>
<keyword evidence="2" id="KW-1133">Transmembrane helix</keyword>
<evidence type="ECO:0000256" key="1">
    <source>
        <dbReference type="SAM" id="MobiDB-lite"/>
    </source>
</evidence>
<feature type="compositionally biased region" description="Polar residues" evidence="1">
    <location>
        <begin position="241"/>
        <end position="250"/>
    </location>
</feature>
<evidence type="ECO:0000313" key="4">
    <source>
        <dbReference type="Ensembl" id="ENSPEMP00000019966.2"/>
    </source>
</evidence>
<name>A0A8C8TU52_PERMB</name>
<feature type="chain" id="PRO_5034589675" evidence="3">
    <location>
        <begin position="35"/>
        <end position="341"/>
    </location>
</feature>
<gene>
    <name evidence="4" type="primary">Npdc1</name>
</gene>
<protein>
    <submittedName>
        <fullName evidence="4">Neural proliferation, differentiation and control 1</fullName>
    </submittedName>
</protein>
<feature type="region of interest" description="Disordered" evidence="1">
    <location>
        <begin position="236"/>
        <end position="255"/>
    </location>
</feature>